<feature type="modified residue" description="4-aspartylphosphate" evidence="6">
    <location>
        <position position="51"/>
    </location>
</feature>
<protein>
    <submittedName>
        <fullName evidence="10">Two-component system, OmpR family, response regulator</fullName>
    </submittedName>
</protein>
<keyword evidence="5" id="KW-0804">Transcription</keyword>
<dbReference type="PROSITE" id="PS50110">
    <property type="entry name" value="RESPONSE_REGULATORY"/>
    <property type="match status" value="1"/>
</dbReference>
<dbReference type="CDD" id="cd00383">
    <property type="entry name" value="trans_reg_C"/>
    <property type="match status" value="1"/>
</dbReference>
<feature type="domain" description="Response regulatory" evidence="8">
    <location>
        <begin position="2"/>
        <end position="116"/>
    </location>
</feature>
<dbReference type="SMART" id="SM00448">
    <property type="entry name" value="REC"/>
    <property type="match status" value="1"/>
</dbReference>
<dbReference type="PROSITE" id="PS51755">
    <property type="entry name" value="OMPR_PHOB"/>
    <property type="match status" value="1"/>
</dbReference>
<evidence type="ECO:0000256" key="4">
    <source>
        <dbReference type="ARBA" id="ARBA00023125"/>
    </source>
</evidence>
<accession>A0A1I2DF93</accession>
<evidence type="ECO:0000259" key="9">
    <source>
        <dbReference type="PROSITE" id="PS51755"/>
    </source>
</evidence>
<dbReference type="InterPro" id="IPR016032">
    <property type="entry name" value="Sig_transdc_resp-reg_C-effctor"/>
</dbReference>
<dbReference type="SMART" id="SM00862">
    <property type="entry name" value="Trans_reg_C"/>
    <property type="match status" value="1"/>
</dbReference>
<evidence type="ECO:0000256" key="2">
    <source>
        <dbReference type="ARBA" id="ARBA00023012"/>
    </source>
</evidence>
<evidence type="ECO:0000313" key="10">
    <source>
        <dbReference type="EMBL" id="SFE79167.1"/>
    </source>
</evidence>
<dbReference type="RefSeq" id="WP_092939405.1">
    <property type="nucleotide sequence ID" value="NZ_FONX01000005.1"/>
</dbReference>
<evidence type="ECO:0000313" key="11">
    <source>
        <dbReference type="Proteomes" id="UP000199119"/>
    </source>
</evidence>
<dbReference type="SUPFAM" id="SSF46894">
    <property type="entry name" value="C-terminal effector domain of the bipartite response regulators"/>
    <property type="match status" value="1"/>
</dbReference>
<dbReference type="FunFam" id="3.40.50.2300:FF:000002">
    <property type="entry name" value="DNA-binding response regulator PhoP"/>
    <property type="match status" value="1"/>
</dbReference>
<dbReference type="GO" id="GO:0032993">
    <property type="term" value="C:protein-DNA complex"/>
    <property type="evidence" value="ECO:0007669"/>
    <property type="project" value="TreeGrafter"/>
</dbReference>
<dbReference type="Pfam" id="PF00072">
    <property type="entry name" value="Response_reg"/>
    <property type="match status" value="1"/>
</dbReference>
<dbReference type="InterPro" id="IPR001789">
    <property type="entry name" value="Sig_transdc_resp-reg_receiver"/>
</dbReference>
<dbReference type="GO" id="GO:0006355">
    <property type="term" value="P:regulation of DNA-templated transcription"/>
    <property type="evidence" value="ECO:0007669"/>
    <property type="project" value="InterPro"/>
</dbReference>
<evidence type="ECO:0000256" key="1">
    <source>
        <dbReference type="ARBA" id="ARBA00022553"/>
    </source>
</evidence>
<dbReference type="GO" id="GO:0000156">
    <property type="term" value="F:phosphorelay response regulator activity"/>
    <property type="evidence" value="ECO:0007669"/>
    <property type="project" value="TreeGrafter"/>
</dbReference>
<dbReference type="EMBL" id="FONX01000005">
    <property type="protein sequence ID" value="SFE79167.1"/>
    <property type="molecule type" value="Genomic_DNA"/>
</dbReference>
<dbReference type="InterPro" id="IPR011006">
    <property type="entry name" value="CheY-like_superfamily"/>
</dbReference>
<dbReference type="Gene3D" id="3.40.50.2300">
    <property type="match status" value="1"/>
</dbReference>
<keyword evidence="3" id="KW-0805">Transcription regulation</keyword>
<evidence type="ECO:0000256" key="6">
    <source>
        <dbReference type="PROSITE-ProRule" id="PRU00169"/>
    </source>
</evidence>
<dbReference type="STRING" id="1177982.SAMN04489711_105166"/>
<reference evidence="11" key="1">
    <citation type="submission" date="2016-10" db="EMBL/GenBank/DDBJ databases">
        <authorList>
            <person name="Varghese N."/>
            <person name="Submissions S."/>
        </authorList>
    </citation>
    <scope>NUCLEOTIDE SEQUENCE [LARGE SCALE GENOMIC DNA]</scope>
    <source>
        <strain evidence="11">DSM 27981</strain>
    </source>
</reference>
<evidence type="ECO:0000256" key="7">
    <source>
        <dbReference type="PROSITE-ProRule" id="PRU01091"/>
    </source>
</evidence>
<dbReference type="GO" id="GO:0005829">
    <property type="term" value="C:cytosol"/>
    <property type="evidence" value="ECO:0007669"/>
    <property type="project" value="TreeGrafter"/>
</dbReference>
<dbReference type="PANTHER" id="PTHR48111:SF67">
    <property type="entry name" value="TRANSCRIPTIONAL REGULATORY PROTEIN TCTD"/>
    <property type="match status" value="1"/>
</dbReference>
<keyword evidence="11" id="KW-1185">Reference proteome</keyword>
<dbReference type="Proteomes" id="UP000199119">
    <property type="component" value="Unassembled WGS sequence"/>
</dbReference>
<dbReference type="GO" id="GO:0000976">
    <property type="term" value="F:transcription cis-regulatory region binding"/>
    <property type="evidence" value="ECO:0007669"/>
    <property type="project" value="TreeGrafter"/>
</dbReference>
<name>A0A1I2DF93_9BURK</name>
<dbReference type="Pfam" id="PF00486">
    <property type="entry name" value="Trans_reg_C"/>
    <property type="match status" value="1"/>
</dbReference>
<dbReference type="AlphaFoldDB" id="A0A1I2DF93"/>
<gene>
    <name evidence="10" type="ORF">SAMN04489711_105166</name>
</gene>
<dbReference type="InterPro" id="IPR039420">
    <property type="entry name" value="WalR-like"/>
</dbReference>
<keyword evidence="1 6" id="KW-0597">Phosphoprotein</keyword>
<dbReference type="PANTHER" id="PTHR48111">
    <property type="entry name" value="REGULATOR OF RPOS"/>
    <property type="match status" value="1"/>
</dbReference>
<dbReference type="Gene3D" id="1.10.10.10">
    <property type="entry name" value="Winged helix-like DNA-binding domain superfamily/Winged helix DNA-binding domain"/>
    <property type="match status" value="1"/>
</dbReference>
<evidence type="ECO:0000256" key="3">
    <source>
        <dbReference type="ARBA" id="ARBA00023015"/>
    </source>
</evidence>
<keyword evidence="4 7" id="KW-0238">DNA-binding</keyword>
<keyword evidence="2" id="KW-0902">Two-component regulatory system</keyword>
<sequence>MRILVVEDDPALRLGIRRMLQSEGWQVDVVTDGELALTAVATADYDAAVLDLGLPRRDGLQVLRSWREQRRDLAVLILTARDELSQRVQGLNDGADDFLAKPFESVELVARLRAITRRRSKGLATNLLRIGALSFDTESRELRRGEERLPLSPREAALVELLMASPGKAVPKNRIVSAMSTWETDFSANAVEIYILKLRRKLADSGVAIVTVRGVGYAMEAEQP</sequence>
<dbReference type="OrthoDB" id="9802426at2"/>
<evidence type="ECO:0000256" key="5">
    <source>
        <dbReference type="ARBA" id="ARBA00023163"/>
    </source>
</evidence>
<feature type="domain" description="OmpR/PhoB-type" evidence="9">
    <location>
        <begin position="125"/>
        <end position="221"/>
    </location>
</feature>
<dbReference type="InterPro" id="IPR036388">
    <property type="entry name" value="WH-like_DNA-bd_sf"/>
</dbReference>
<evidence type="ECO:0000259" key="8">
    <source>
        <dbReference type="PROSITE" id="PS50110"/>
    </source>
</evidence>
<dbReference type="SUPFAM" id="SSF52172">
    <property type="entry name" value="CheY-like"/>
    <property type="match status" value="1"/>
</dbReference>
<dbReference type="InterPro" id="IPR001867">
    <property type="entry name" value="OmpR/PhoB-type_DNA-bd"/>
</dbReference>
<organism evidence="10 11">
    <name type="scientific">Paracidovorax wautersii</name>
    <dbReference type="NCBI Taxonomy" id="1177982"/>
    <lineage>
        <taxon>Bacteria</taxon>
        <taxon>Pseudomonadati</taxon>
        <taxon>Pseudomonadota</taxon>
        <taxon>Betaproteobacteria</taxon>
        <taxon>Burkholderiales</taxon>
        <taxon>Comamonadaceae</taxon>
        <taxon>Paracidovorax</taxon>
    </lineage>
</organism>
<proteinExistence type="predicted"/>
<feature type="DNA-binding region" description="OmpR/PhoB-type" evidence="7">
    <location>
        <begin position="125"/>
        <end position="221"/>
    </location>
</feature>
<dbReference type="CDD" id="cd17624">
    <property type="entry name" value="REC_OmpR_PmrA-like"/>
    <property type="match status" value="1"/>
</dbReference>